<accession>A0A0L0UIM2</accession>
<reference evidence="3" key="1">
    <citation type="submission" date="2014-03" db="EMBL/GenBank/DDBJ databases">
        <title>The Genome Sequence of Puccinia striiformis f. sp. tritici PST-78.</title>
        <authorList>
            <consortium name="The Broad Institute Genome Sequencing Platform"/>
            <person name="Cuomo C."/>
            <person name="Hulbert S."/>
            <person name="Chen X."/>
            <person name="Walker B."/>
            <person name="Young S.K."/>
            <person name="Zeng Q."/>
            <person name="Gargeya S."/>
            <person name="Fitzgerald M."/>
            <person name="Haas B."/>
            <person name="Abouelleil A."/>
            <person name="Alvarado L."/>
            <person name="Arachchi H.M."/>
            <person name="Berlin A.M."/>
            <person name="Chapman S.B."/>
            <person name="Goldberg J."/>
            <person name="Griggs A."/>
            <person name="Gujja S."/>
            <person name="Hansen M."/>
            <person name="Howarth C."/>
            <person name="Imamovic A."/>
            <person name="Larimer J."/>
            <person name="McCowan C."/>
            <person name="Montmayeur A."/>
            <person name="Murphy C."/>
            <person name="Neiman D."/>
            <person name="Pearson M."/>
            <person name="Priest M."/>
            <person name="Roberts A."/>
            <person name="Saif S."/>
            <person name="Shea T."/>
            <person name="Sisk P."/>
            <person name="Sykes S."/>
            <person name="Wortman J."/>
            <person name="Nusbaum C."/>
            <person name="Birren B."/>
        </authorList>
    </citation>
    <scope>NUCLEOTIDE SEQUENCE [LARGE SCALE GENOMIC DNA]</scope>
    <source>
        <strain evidence="3">race PST-78</strain>
    </source>
</reference>
<sequence length="144" mass="15823">MRNSDPIPGGVLIGYKNDYSSYKICCLDDLQIRIVKHLHFDETTFPTCPASNKSLNRNSSDKLPDFSGQEHLPFKSEEELPEEGKQPNSIGSEEDEDVEMELINESLKGVRELSVPAEATHNRSIEAGNGDASRSPISSCVGVS</sequence>
<evidence type="ECO:0000313" key="3">
    <source>
        <dbReference type="Proteomes" id="UP000054564"/>
    </source>
</evidence>
<name>A0A0L0UIM2_9BASI</name>
<evidence type="ECO:0000256" key="1">
    <source>
        <dbReference type="SAM" id="MobiDB-lite"/>
    </source>
</evidence>
<evidence type="ECO:0000313" key="2">
    <source>
        <dbReference type="EMBL" id="KNE86795.1"/>
    </source>
</evidence>
<dbReference type="EMBL" id="AJIL01008063">
    <property type="protein sequence ID" value="KNE86795.1"/>
    <property type="molecule type" value="Genomic_DNA"/>
</dbReference>
<gene>
    <name evidence="2" type="ORF">PSTG_19838</name>
</gene>
<proteinExistence type="predicted"/>
<dbReference type="AlphaFoldDB" id="A0A0L0UIM2"/>
<organism evidence="2 3">
    <name type="scientific">Puccinia striiformis f. sp. tritici PST-78</name>
    <dbReference type="NCBI Taxonomy" id="1165861"/>
    <lineage>
        <taxon>Eukaryota</taxon>
        <taxon>Fungi</taxon>
        <taxon>Dikarya</taxon>
        <taxon>Basidiomycota</taxon>
        <taxon>Pucciniomycotina</taxon>
        <taxon>Pucciniomycetes</taxon>
        <taxon>Pucciniales</taxon>
        <taxon>Pucciniaceae</taxon>
        <taxon>Puccinia</taxon>
    </lineage>
</organism>
<keyword evidence="3" id="KW-1185">Reference proteome</keyword>
<feature type="compositionally biased region" description="Acidic residues" evidence="1">
    <location>
        <begin position="92"/>
        <end position="102"/>
    </location>
</feature>
<feature type="region of interest" description="Disordered" evidence="1">
    <location>
        <begin position="46"/>
        <end position="144"/>
    </location>
</feature>
<protein>
    <submittedName>
        <fullName evidence="2">Uncharacterized protein</fullName>
    </submittedName>
</protein>
<comment type="caution">
    <text evidence="2">The sequence shown here is derived from an EMBL/GenBank/DDBJ whole genome shotgun (WGS) entry which is preliminary data.</text>
</comment>
<dbReference type="Proteomes" id="UP000054564">
    <property type="component" value="Unassembled WGS sequence"/>
</dbReference>
<feature type="compositionally biased region" description="Basic and acidic residues" evidence="1">
    <location>
        <begin position="72"/>
        <end position="85"/>
    </location>
</feature>
<feature type="compositionally biased region" description="Polar residues" evidence="1">
    <location>
        <begin position="46"/>
        <end position="58"/>
    </location>
</feature>